<name>A0AC61PNS1_9FIRM</name>
<reference evidence="1" key="1">
    <citation type="submission" date="2017-04" db="EMBL/GenBank/DDBJ databases">
        <authorList>
            <person name="Varghese N."/>
            <person name="Submissions S."/>
        </authorList>
    </citation>
    <scope>NUCLEOTIDE SEQUENCE</scope>
    <source>
        <strain evidence="1">WTE2008</strain>
    </source>
</reference>
<sequence length="357" mass="41523">MNSMFETNENFPKGLPVPQRADILDALRSFGIEEAETIRLIDSTRNPADVRLNFIVDNKWVLRYCIAPDMTEKRLGELEKLVERYNAMGIKCPRFLKDSWGRYLHIWRQMQYYLTEYIDLPLAGDEDIRDKARLTREVQDSVARFAEKNRNTSPIGAAGAYNLFDQSPFDSGIGVDEKEDNFNQLISLLRKEHENKIADSLVLRHAEIREKLRGVYRDLPRCMFQGDENFNNVLTDENQHFAGFIDFNLAGTEVIVNQLVNLAGFDYDEEQKEPEGAYLRLNKALLNYQEQMRSMLRIYRPSERERQAIVWYAWIVMVSQWSSLDYFKAAMQGKLKTEILSLLSLIAALPEEQLSVI</sequence>
<protein>
    <submittedName>
        <fullName evidence="1">Phosphotransferase enzyme family protein</fullName>
    </submittedName>
</protein>
<dbReference type="Proteomes" id="UP000192328">
    <property type="component" value="Unassembled WGS sequence"/>
</dbReference>
<proteinExistence type="predicted"/>
<evidence type="ECO:0000313" key="1">
    <source>
        <dbReference type="EMBL" id="SMC78982.1"/>
    </source>
</evidence>
<organism evidence="1 2">
    <name type="scientific">Aristaeella lactis</name>
    <dbReference type="NCBI Taxonomy" id="3046383"/>
    <lineage>
        <taxon>Bacteria</taxon>
        <taxon>Bacillati</taxon>
        <taxon>Bacillota</taxon>
        <taxon>Clostridia</taxon>
        <taxon>Eubacteriales</taxon>
        <taxon>Aristaeellaceae</taxon>
        <taxon>Aristaeella</taxon>
    </lineage>
</organism>
<accession>A0AC61PNS1</accession>
<evidence type="ECO:0000313" key="2">
    <source>
        <dbReference type="Proteomes" id="UP000192328"/>
    </source>
</evidence>
<gene>
    <name evidence="1" type="ORF">SAMN06297397_2500</name>
</gene>
<keyword evidence="2" id="KW-1185">Reference proteome</keyword>
<dbReference type="EMBL" id="FWXZ01000006">
    <property type="protein sequence ID" value="SMC78982.1"/>
    <property type="molecule type" value="Genomic_DNA"/>
</dbReference>
<comment type="caution">
    <text evidence="1">The sequence shown here is derived from an EMBL/GenBank/DDBJ whole genome shotgun (WGS) entry which is preliminary data.</text>
</comment>